<name>E0RTZ0_WINT6</name>
<dbReference type="KEGG" id="sta:STHERM_c00700"/>
<sequence>MRWEGSSIRERAEFLVTYAEDKFHFLEERSFEVKTYRFGLEYAHPLCVFKVHPISYATLIELIWYSSIDEKSRIYMLPLLEYIIYKKTGRKTQLFMPKAKLFSPIDVDMKDCIDKIDISAEYSEKYFEDIMDFFQKHDEERVGFERFLDERRKERRGE</sequence>
<organism evidence="1 2">
    <name type="scientific">Winmispira thermophila (strain ATCC 49972 / DSM 6192 / RI 19.B1)</name>
    <name type="common">Spirochaeta thermophila</name>
    <dbReference type="NCBI Taxonomy" id="665571"/>
    <lineage>
        <taxon>Bacteria</taxon>
        <taxon>Pseudomonadati</taxon>
        <taxon>Spirochaetota</taxon>
        <taxon>Spirochaetia</taxon>
        <taxon>Winmispirales</taxon>
        <taxon>Winmispiraceae</taxon>
        <taxon>Winmispira</taxon>
    </lineage>
</organism>
<dbReference type="AlphaFoldDB" id="E0RTZ0"/>
<protein>
    <submittedName>
        <fullName evidence="1">Uncharacterized protein</fullName>
    </submittedName>
</protein>
<evidence type="ECO:0000313" key="2">
    <source>
        <dbReference type="Proteomes" id="UP000001296"/>
    </source>
</evidence>
<proteinExistence type="predicted"/>
<dbReference type="Proteomes" id="UP000001296">
    <property type="component" value="Chromosome"/>
</dbReference>
<evidence type="ECO:0000313" key="1">
    <source>
        <dbReference type="EMBL" id="ADN01046.1"/>
    </source>
</evidence>
<dbReference type="PaxDb" id="665571-STHERM_c00700"/>
<dbReference type="EMBL" id="CP001698">
    <property type="protein sequence ID" value="ADN01046.1"/>
    <property type="molecule type" value="Genomic_DNA"/>
</dbReference>
<gene>
    <name evidence="1" type="ordered locus">STHERM_c00700</name>
</gene>
<dbReference type="HOGENOM" id="CLU_1668314_0_0_12"/>
<accession>E0RTZ0</accession>
<reference evidence="1 2" key="2">
    <citation type="journal article" date="2010" name="J. Bacteriol.">
        <title>Genome sequence of the polysaccharide-degrading, thermophilic anaerobe Spirochaeta thermophila DSM 6192.</title>
        <authorList>
            <person name="Angelov A."/>
            <person name="Liebl S."/>
            <person name="Ballschmiter M."/>
            <person name="Bomeke M."/>
            <person name="Lehmann R."/>
            <person name="Liesegang H."/>
            <person name="Daniel R."/>
            <person name="Liebl W."/>
        </authorList>
    </citation>
    <scope>NUCLEOTIDE SEQUENCE [LARGE SCALE GENOMIC DNA]</scope>
    <source>
        <strain evidence="2">ATCC 49972 / DSM 6192 / RI 19.B1</strain>
    </source>
</reference>
<reference key="1">
    <citation type="submission" date="2009-08" db="EMBL/GenBank/DDBJ databases">
        <title>The genome sequence of Spirochaeta thermophila DSM6192.</title>
        <authorList>
            <person name="Angelov A."/>
            <person name="Mientus M."/>
            <person name="Wittenberg S."/>
            <person name="Lehmann R."/>
            <person name="Liesegang H."/>
            <person name="Daniel R."/>
            <person name="Liebl W."/>
        </authorList>
    </citation>
    <scope>NUCLEOTIDE SEQUENCE</scope>
    <source>
        <strain>DSM 6192</strain>
    </source>
</reference>
<dbReference type="RefSeq" id="WP_013312887.1">
    <property type="nucleotide sequence ID" value="NC_014484.1"/>
</dbReference>